<name>A0A9P7G6C2_9AGAR</name>
<feature type="compositionally biased region" description="Basic and acidic residues" evidence="1">
    <location>
        <begin position="314"/>
        <end position="326"/>
    </location>
</feature>
<dbReference type="EMBL" id="JABCKV010000057">
    <property type="protein sequence ID" value="KAG5644837.1"/>
    <property type="molecule type" value="Genomic_DNA"/>
</dbReference>
<reference evidence="2" key="1">
    <citation type="submission" date="2020-07" db="EMBL/GenBank/DDBJ databases">
        <authorList>
            <person name="Nieuwenhuis M."/>
            <person name="Van De Peppel L.J.J."/>
        </authorList>
    </citation>
    <scope>NUCLEOTIDE SEQUENCE</scope>
    <source>
        <strain evidence="2">AP01</strain>
        <tissue evidence="2">Mycelium</tissue>
    </source>
</reference>
<dbReference type="Proteomes" id="UP000775547">
    <property type="component" value="Unassembled WGS sequence"/>
</dbReference>
<accession>A0A9P7G6C2</accession>
<reference evidence="2" key="2">
    <citation type="submission" date="2021-10" db="EMBL/GenBank/DDBJ databases">
        <title>Phylogenomics reveals ancestral predisposition of the termite-cultivated fungus Termitomyces towards a domesticated lifestyle.</title>
        <authorList>
            <person name="Auxier B."/>
            <person name="Grum-Grzhimaylo A."/>
            <person name="Cardenas M.E."/>
            <person name="Lodge J.D."/>
            <person name="Laessoe T."/>
            <person name="Pedersen O."/>
            <person name="Smith M.E."/>
            <person name="Kuyper T.W."/>
            <person name="Franco-Molano E.A."/>
            <person name="Baroni T.J."/>
            <person name="Aanen D.K."/>
        </authorList>
    </citation>
    <scope>NUCLEOTIDE SEQUENCE</scope>
    <source>
        <strain evidence="2">AP01</strain>
        <tissue evidence="2">Mycelium</tissue>
    </source>
</reference>
<feature type="compositionally biased region" description="Polar residues" evidence="1">
    <location>
        <begin position="362"/>
        <end position="378"/>
    </location>
</feature>
<sequence length="460" mass="50488">MNYRTGRESKAACAKIAIDEGALLHINNAGPKSSGFLERPEPPPISTAPISLDAWYDTLPRPLPSFLGNMRVSEIGPVTLLNEWITRARGARFTLKYFWPMRPGHRRAYLVDSIFGKRSDAKNAVIVSAMLQGVGEYIKAVGVAIENKITPKFRTIVHDQIFPMLNDQCPHTWTYHTDKDGEPLSIIFCAQNLTTRIAYGCTLTVTLKGEEHRYIAESEYRTKADARVAAGMAASKLGLPELLRFQGELPPPGYRSFWETIQQRQQDLSTIPKEVPKQPKRKMGEIGGKTRMDAEPAKGSNSTRRRKRRKNAAMKRETLVLAKEADGSEGLAMPLGEKVPGERPAGISGDVALGTSEKVKATSGSLSSEHPQPSSASPRTHIDISSRPPPPPTFGQGLTPQPLPLPYDLGPQPPWPRSFPGFTYSLHFPPPPNPHAPFPGMHPLAMPTLRPPHGGVSSSK</sequence>
<protein>
    <submittedName>
        <fullName evidence="2">Uncharacterized protein</fullName>
    </submittedName>
</protein>
<keyword evidence="3" id="KW-1185">Reference proteome</keyword>
<feature type="region of interest" description="Disordered" evidence="1">
    <location>
        <begin position="270"/>
        <end position="460"/>
    </location>
</feature>
<evidence type="ECO:0000313" key="2">
    <source>
        <dbReference type="EMBL" id="KAG5644837.1"/>
    </source>
</evidence>
<feature type="compositionally biased region" description="Basic and acidic residues" evidence="1">
    <location>
        <begin position="274"/>
        <end position="296"/>
    </location>
</feature>
<organism evidence="2 3">
    <name type="scientific">Asterophora parasitica</name>
    <dbReference type="NCBI Taxonomy" id="117018"/>
    <lineage>
        <taxon>Eukaryota</taxon>
        <taxon>Fungi</taxon>
        <taxon>Dikarya</taxon>
        <taxon>Basidiomycota</taxon>
        <taxon>Agaricomycotina</taxon>
        <taxon>Agaricomycetes</taxon>
        <taxon>Agaricomycetidae</taxon>
        <taxon>Agaricales</taxon>
        <taxon>Tricholomatineae</taxon>
        <taxon>Lyophyllaceae</taxon>
        <taxon>Asterophora</taxon>
    </lineage>
</organism>
<gene>
    <name evidence="2" type="ORF">DXG03_007564</name>
</gene>
<proteinExistence type="predicted"/>
<evidence type="ECO:0000313" key="3">
    <source>
        <dbReference type="Proteomes" id="UP000775547"/>
    </source>
</evidence>
<feature type="compositionally biased region" description="Pro residues" evidence="1">
    <location>
        <begin position="428"/>
        <end position="437"/>
    </location>
</feature>
<evidence type="ECO:0000256" key="1">
    <source>
        <dbReference type="SAM" id="MobiDB-lite"/>
    </source>
</evidence>
<feature type="compositionally biased region" description="Pro residues" evidence="1">
    <location>
        <begin position="401"/>
        <end position="417"/>
    </location>
</feature>
<dbReference type="AlphaFoldDB" id="A0A9P7G6C2"/>
<dbReference type="OrthoDB" id="3254160at2759"/>
<comment type="caution">
    <text evidence="2">The sequence shown here is derived from an EMBL/GenBank/DDBJ whole genome shotgun (WGS) entry which is preliminary data.</text>
</comment>
<feature type="compositionally biased region" description="Basic residues" evidence="1">
    <location>
        <begin position="303"/>
        <end position="313"/>
    </location>
</feature>